<sequence length="70" mass="7775">MAFRVEARGLYSNCFDTPTLILNVRKACELMGIDMLLLDDQHGGEVVALYWRVMAVTVESPGSGVLMAWL</sequence>
<evidence type="ECO:0000313" key="2">
    <source>
        <dbReference type="Proteomes" id="UP000712600"/>
    </source>
</evidence>
<protein>
    <submittedName>
        <fullName evidence="1">Uncharacterized protein</fullName>
    </submittedName>
</protein>
<name>A0A8S9Q957_BRACR</name>
<proteinExistence type="predicted"/>
<comment type="caution">
    <text evidence="1">The sequence shown here is derived from an EMBL/GenBank/DDBJ whole genome shotgun (WGS) entry which is preliminary data.</text>
</comment>
<accession>A0A8S9Q957</accession>
<reference evidence="1" key="1">
    <citation type="submission" date="2019-12" db="EMBL/GenBank/DDBJ databases">
        <title>Genome sequencing and annotation of Brassica cretica.</title>
        <authorList>
            <person name="Studholme D.J."/>
            <person name="Sarris P."/>
        </authorList>
    </citation>
    <scope>NUCLEOTIDE SEQUENCE</scope>
    <source>
        <strain evidence="1">PFS-109/04</strain>
        <tissue evidence="1">Leaf</tissue>
    </source>
</reference>
<dbReference type="EMBL" id="QGKX02001290">
    <property type="protein sequence ID" value="KAF3538637.1"/>
    <property type="molecule type" value="Genomic_DNA"/>
</dbReference>
<evidence type="ECO:0000313" key="1">
    <source>
        <dbReference type="EMBL" id="KAF3538637.1"/>
    </source>
</evidence>
<dbReference type="AlphaFoldDB" id="A0A8S9Q957"/>
<dbReference type="Proteomes" id="UP000712600">
    <property type="component" value="Unassembled WGS sequence"/>
</dbReference>
<organism evidence="1 2">
    <name type="scientific">Brassica cretica</name>
    <name type="common">Mustard</name>
    <dbReference type="NCBI Taxonomy" id="69181"/>
    <lineage>
        <taxon>Eukaryota</taxon>
        <taxon>Viridiplantae</taxon>
        <taxon>Streptophyta</taxon>
        <taxon>Embryophyta</taxon>
        <taxon>Tracheophyta</taxon>
        <taxon>Spermatophyta</taxon>
        <taxon>Magnoliopsida</taxon>
        <taxon>eudicotyledons</taxon>
        <taxon>Gunneridae</taxon>
        <taxon>Pentapetalae</taxon>
        <taxon>rosids</taxon>
        <taxon>malvids</taxon>
        <taxon>Brassicales</taxon>
        <taxon>Brassicaceae</taxon>
        <taxon>Brassiceae</taxon>
        <taxon>Brassica</taxon>
    </lineage>
</organism>
<gene>
    <name evidence="1" type="ORF">F2Q69_00024347</name>
</gene>